<dbReference type="KEGG" id="sll:SLITO_v1c04860"/>
<organism evidence="2 3">
    <name type="scientific">Spiroplasma litorale</name>
    <dbReference type="NCBI Taxonomy" id="216942"/>
    <lineage>
        <taxon>Bacteria</taxon>
        <taxon>Bacillati</taxon>
        <taxon>Mycoplasmatota</taxon>
        <taxon>Mollicutes</taxon>
        <taxon>Entomoplasmatales</taxon>
        <taxon>Spiroplasmataceae</taxon>
        <taxon>Spiroplasma</taxon>
    </lineage>
</organism>
<name>A0A0K1W1D8_9MOLU</name>
<sequence>MNSIKKLLLSLMSFSSVVVTSSSIISCESPIDNSYNKYSDIDRLWNFKSFKTISIDKLGLNSQNAPEKKEDGSVGTNLLVLELIKLIGFRFNNFDSNELKQNQESDVFKLFNEKISFQIYLRNSEDSLIIDTKNSSKNNLNDLTKILDDEFINGNNGVTTNRSEVKLYFKYTIGDNEYVNNNFLDFKITNKPIFAYEFKDSPLTTDLSKEIDWEKQTKFRKLSGLIDKNKKYIIKIDEVYQDSFSLFTKVKNWSNSEDFENTIGSIALDVVNGFFNSFYKRFSFNDDYFENFLDIKLIKNSKGEYVESIQLFTPKSYLYYLVLKKEEVFQKLKSIANLNSSNKVDIKNIFGSENIDFV</sequence>
<evidence type="ECO:0000256" key="1">
    <source>
        <dbReference type="SAM" id="SignalP"/>
    </source>
</evidence>
<keyword evidence="3" id="KW-1185">Reference proteome</keyword>
<protein>
    <recommendedName>
        <fullName evidence="4">Lipoprotein</fullName>
    </recommendedName>
</protein>
<accession>A0A0K1W1D8</accession>
<feature type="chain" id="PRO_5005470770" description="Lipoprotein" evidence="1">
    <location>
        <begin position="22"/>
        <end position="358"/>
    </location>
</feature>
<feature type="signal peptide" evidence="1">
    <location>
        <begin position="1"/>
        <end position="21"/>
    </location>
</feature>
<dbReference type="RefSeq" id="WP_075058230.1">
    <property type="nucleotide sequence ID" value="NZ_CP012357.1"/>
</dbReference>
<gene>
    <name evidence="2" type="ORF">SLITO_v1c04860</name>
</gene>
<keyword evidence="1" id="KW-0732">Signal</keyword>
<dbReference type="PROSITE" id="PS51257">
    <property type="entry name" value="PROKAR_LIPOPROTEIN"/>
    <property type="match status" value="1"/>
</dbReference>
<evidence type="ECO:0000313" key="3">
    <source>
        <dbReference type="Proteomes" id="UP000067476"/>
    </source>
</evidence>
<dbReference type="OrthoDB" id="389503at2"/>
<dbReference type="AlphaFoldDB" id="A0A0K1W1D8"/>
<dbReference type="EMBL" id="CP012357">
    <property type="protein sequence ID" value="AKX34139.1"/>
    <property type="molecule type" value="Genomic_DNA"/>
</dbReference>
<dbReference type="PATRIC" id="fig|216942.3.peg.489"/>
<dbReference type="Proteomes" id="UP000067476">
    <property type="component" value="Chromosome"/>
</dbReference>
<dbReference type="STRING" id="216942.SLITO_v1c04860"/>
<proteinExistence type="predicted"/>
<evidence type="ECO:0008006" key="4">
    <source>
        <dbReference type="Google" id="ProtNLM"/>
    </source>
</evidence>
<reference evidence="2 3" key="1">
    <citation type="journal article" date="2015" name="Genome Announc.">
        <title>Complete Genome Sequence of Spiroplasma litorale TN-1T (DSM 21781), a Bacterium Isolated from a Green-Eyed Horsefly (Tabanus nigrovittatus).</title>
        <authorList>
            <person name="Lo W.S."/>
            <person name="Lai Y.C."/>
            <person name="Lien Y.W."/>
            <person name="Wang T.H."/>
            <person name="Kuo C.H."/>
        </authorList>
    </citation>
    <scope>NUCLEOTIDE SEQUENCE [LARGE SCALE GENOMIC DNA]</scope>
    <source>
        <strain evidence="2 3">TN-1</strain>
    </source>
</reference>
<evidence type="ECO:0000313" key="2">
    <source>
        <dbReference type="EMBL" id="AKX34139.1"/>
    </source>
</evidence>